<protein>
    <submittedName>
        <fullName evidence="1">Uncharacterized protein</fullName>
    </submittedName>
</protein>
<reference evidence="1" key="2">
    <citation type="submission" date="2022-10" db="EMBL/GenBank/DDBJ databases">
        <authorList>
            <person name="Trinh H.N."/>
        </authorList>
    </citation>
    <scope>NUCLEOTIDE SEQUENCE</scope>
    <source>
        <strain evidence="1">RN2-1</strain>
    </source>
</reference>
<keyword evidence="2" id="KW-1185">Reference proteome</keyword>
<evidence type="ECO:0000313" key="2">
    <source>
        <dbReference type="Proteomes" id="UP001165679"/>
    </source>
</evidence>
<proteinExistence type="predicted"/>
<accession>A0AA41YME2</accession>
<sequence length="96" mass="10307">MSQPAAGRALLADLYPRIVKPVGTLVVPPNLADYQRVRSEFTWQGGARCWMDCPVVMDSTSLTKRLIVTPKGHVRIVMRCAGSVVAATAGSSHIAT</sequence>
<organism evidence="1 2">
    <name type="scientific">Limobrevibacterium gyesilva</name>
    <dbReference type="NCBI Taxonomy" id="2991712"/>
    <lineage>
        <taxon>Bacteria</taxon>
        <taxon>Pseudomonadati</taxon>
        <taxon>Pseudomonadota</taxon>
        <taxon>Alphaproteobacteria</taxon>
        <taxon>Acetobacterales</taxon>
        <taxon>Acetobacteraceae</taxon>
        <taxon>Limobrevibacterium</taxon>
    </lineage>
</organism>
<dbReference type="Proteomes" id="UP001165679">
    <property type="component" value="Unassembled WGS sequence"/>
</dbReference>
<name>A0AA41YME2_9PROT</name>
<dbReference type="AlphaFoldDB" id="A0AA41YME2"/>
<reference evidence="1" key="1">
    <citation type="submission" date="2022-09" db="EMBL/GenBank/DDBJ databases">
        <title>Rhodovastum sp. nov. RN2-1 isolated from soil in Seongnam, South Korea.</title>
        <authorList>
            <person name="Le N.T."/>
        </authorList>
    </citation>
    <scope>NUCLEOTIDE SEQUENCE</scope>
    <source>
        <strain evidence="1">RN2-1</strain>
    </source>
</reference>
<dbReference type="EMBL" id="JAPDNT010000008">
    <property type="protein sequence ID" value="MCW3475395.1"/>
    <property type="molecule type" value="Genomic_DNA"/>
</dbReference>
<gene>
    <name evidence="1" type="ORF">OL599_12500</name>
</gene>
<comment type="caution">
    <text evidence="1">The sequence shown here is derived from an EMBL/GenBank/DDBJ whole genome shotgun (WGS) entry which is preliminary data.</text>
</comment>
<evidence type="ECO:0000313" key="1">
    <source>
        <dbReference type="EMBL" id="MCW3475395.1"/>
    </source>
</evidence>